<protein>
    <submittedName>
        <fullName evidence="6">Effector binding domain-containing protein</fullName>
    </submittedName>
</protein>
<dbReference type="SMART" id="SM00422">
    <property type="entry name" value="HTH_MERR"/>
    <property type="match status" value="1"/>
</dbReference>
<dbReference type="PROSITE" id="PS50937">
    <property type="entry name" value="HTH_MERR_2"/>
    <property type="match status" value="1"/>
</dbReference>
<accession>A0ABR8PUR0</accession>
<dbReference type="RefSeq" id="WP_191768802.1">
    <property type="nucleotide sequence ID" value="NZ_JACSRA010000016.1"/>
</dbReference>
<sequence length="328" mass="38224">MELITISEVSKNFNVSTRTLRYYEEIGLLKSTKKEGYAYRVYEEKAILRLQQIIILRKLNISLKEISSILNNENIINTIEIFKKNANELTDKINSLLVIKEILNNLIEKIEESQNIQINLDVLKDNSVLNMIDSLSLSNFIFKEEKSLEYLNKAAKTLEILKDVRIIHLPSFTVASSHYIGENPEDNAGEQLKKFIKESDLYSIKSDARVFGFNNPCPTKNEVYYGYEFWVTIPENMEVPKPLEKKHLNGGLYAAHMISFGNFHEWEWLSNWVYKDNSKYEANCLKDNGEKMGGLLEEHLNYVYYVNSKWPKSDEQQIDLLFPIKRKG</sequence>
<dbReference type="PANTHER" id="PTHR30204:SF69">
    <property type="entry name" value="MERR-FAMILY TRANSCRIPTIONAL REGULATOR"/>
    <property type="match status" value="1"/>
</dbReference>
<evidence type="ECO:0000256" key="2">
    <source>
        <dbReference type="ARBA" id="ARBA00023015"/>
    </source>
</evidence>
<dbReference type="EMBL" id="JACSRA010000016">
    <property type="protein sequence ID" value="MBD7911913.1"/>
    <property type="molecule type" value="Genomic_DNA"/>
</dbReference>
<evidence type="ECO:0000256" key="3">
    <source>
        <dbReference type="ARBA" id="ARBA00023125"/>
    </source>
</evidence>
<evidence type="ECO:0000313" key="6">
    <source>
        <dbReference type="EMBL" id="MBD7911913.1"/>
    </source>
</evidence>
<dbReference type="SUPFAM" id="SSF46955">
    <property type="entry name" value="Putative DNA-binding domain"/>
    <property type="match status" value="1"/>
</dbReference>
<dbReference type="InterPro" id="IPR000551">
    <property type="entry name" value="MerR-type_HTH_dom"/>
</dbReference>
<comment type="caution">
    <text evidence="6">The sequence shown here is derived from an EMBL/GenBank/DDBJ whole genome shotgun (WGS) entry which is preliminary data.</text>
</comment>
<keyword evidence="7" id="KW-1185">Reference proteome</keyword>
<reference evidence="6 7" key="1">
    <citation type="submission" date="2020-08" db="EMBL/GenBank/DDBJ databases">
        <title>A Genomic Blueprint of the Chicken Gut Microbiome.</title>
        <authorList>
            <person name="Gilroy R."/>
            <person name="Ravi A."/>
            <person name="Getino M."/>
            <person name="Pursley I."/>
            <person name="Horton D.L."/>
            <person name="Alikhan N.-F."/>
            <person name="Baker D."/>
            <person name="Gharbi K."/>
            <person name="Hall N."/>
            <person name="Watson M."/>
            <person name="Adriaenssens E.M."/>
            <person name="Foster-Nyarko E."/>
            <person name="Jarju S."/>
            <person name="Secka A."/>
            <person name="Antonio M."/>
            <person name="Oren A."/>
            <person name="Chaudhuri R."/>
            <person name="La Ragione R.M."/>
            <person name="Hildebrand F."/>
            <person name="Pallen M.J."/>
        </authorList>
    </citation>
    <scope>NUCLEOTIDE SEQUENCE [LARGE SCALE GENOMIC DNA]</scope>
    <source>
        <strain evidence="6 7">Sa3CVN1</strain>
    </source>
</reference>
<keyword evidence="3" id="KW-0238">DNA-binding</keyword>
<dbReference type="SUPFAM" id="SSF55136">
    <property type="entry name" value="Probable bacterial effector-binding domain"/>
    <property type="match status" value="1"/>
</dbReference>
<dbReference type="InterPro" id="IPR011256">
    <property type="entry name" value="Reg_factor_effector_dom_sf"/>
</dbReference>
<evidence type="ECO:0000256" key="1">
    <source>
        <dbReference type="ARBA" id="ARBA00022491"/>
    </source>
</evidence>
<name>A0ABR8PUR0_9CLOT</name>
<keyword evidence="2" id="KW-0805">Transcription regulation</keyword>
<dbReference type="Gene3D" id="1.10.1660.10">
    <property type="match status" value="1"/>
</dbReference>
<feature type="domain" description="HTH merR-type" evidence="5">
    <location>
        <begin position="3"/>
        <end position="72"/>
    </location>
</feature>
<evidence type="ECO:0000256" key="4">
    <source>
        <dbReference type="ARBA" id="ARBA00023163"/>
    </source>
</evidence>
<dbReference type="InterPro" id="IPR029441">
    <property type="entry name" value="Cass2"/>
</dbReference>
<dbReference type="Gene3D" id="3.20.80.10">
    <property type="entry name" value="Regulatory factor, effector binding domain"/>
    <property type="match status" value="1"/>
</dbReference>
<proteinExistence type="predicted"/>
<dbReference type="InterPro" id="IPR009061">
    <property type="entry name" value="DNA-bd_dom_put_sf"/>
</dbReference>
<evidence type="ECO:0000313" key="7">
    <source>
        <dbReference type="Proteomes" id="UP000627781"/>
    </source>
</evidence>
<keyword evidence="4" id="KW-0804">Transcription</keyword>
<organism evidence="6 7">
    <name type="scientific">Clostridium cibarium</name>
    <dbReference type="NCBI Taxonomy" id="2762247"/>
    <lineage>
        <taxon>Bacteria</taxon>
        <taxon>Bacillati</taxon>
        <taxon>Bacillota</taxon>
        <taxon>Clostridia</taxon>
        <taxon>Eubacteriales</taxon>
        <taxon>Clostridiaceae</taxon>
        <taxon>Clostridium</taxon>
    </lineage>
</organism>
<dbReference type="PANTHER" id="PTHR30204">
    <property type="entry name" value="REDOX-CYCLING DRUG-SENSING TRANSCRIPTIONAL ACTIVATOR SOXR"/>
    <property type="match status" value="1"/>
</dbReference>
<keyword evidence="1" id="KW-0678">Repressor</keyword>
<evidence type="ECO:0000259" key="5">
    <source>
        <dbReference type="PROSITE" id="PS50937"/>
    </source>
</evidence>
<dbReference type="CDD" id="cd01106">
    <property type="entry name" value="HTH_TipAL-Mta"/>
    <property type="match status" value="1"/>
</dbReference>
<dbReference type="InterPro" id="IPR047057">
    <property type="entry name" value="MerR_fam"/>
</dbReference>
<dbReference type="Pfam" id="PF14526">
    <property type="entry name" value="Cass2"/>
    <property type="match status" value="1"/>
</dbReference>
<dbReference type="Pfam" id="PF13411">
    <property type="entry name" value="MerR_1"/>
    <property type="match status" value="1"/>
</dbReference>
<gene>
    <name evidence="6" type="ORF">H9661_11130</name>
</gene>
<dbReference type="Proteomes" id="UP000627781">
    <property type="component" value="Unassembled WGS sequence"/>
</dbReference>